<evidence type="ECO:0000256" key="3">
    <source>
        <dbReference type="PIRSR" id="PIRSR000097-3"/>
    </source>
</evidence>
<dbReference type="EMBL" id="JABELV010000154">
    <property type="protein sequence ID" value="KAG7529299.1"/>
    <property type="molecule type" value="Genomic_DNA"/>
</dbReference>
<dbReference type="PRINTS" id="PR00069">
    <property type="entry name" value="ALDKETRDTASE"/>
</dbReference>
<accession>A0A8K0JIJ0</accession>
<keyword evidence="6" id="KW-1185">Reference proteome</keyword>
<dbReference type="Pfam" id="PF00248">
    <property type="entry name" value="Aldo_ket_red"/>
    <property type="match status" value="1"/>
</dbReference>
<evidence type="ECO:0000256" key="1">
    <source>
        <dbReference type="PIRSR" id="PIRSR000097-1"/>
    </source>
</evidence>
<organism evidence="5 6">
    <name type="scientific">Filobasidium floriforme</name>
    <dbReference type="NCBI Taxonomy" id="5210"/>
    <lineage>
        <taxon>Eukaryota</taxon>
        <taxon>Fungi</taxon>
        <taxon>Dikarya</taxon>
        <taxon>Basidiomycota</taxon>
        <taxon>Agaricomycotina</taxon>
        <taxon>Tremellomycetes</taxon>
        <taxon>Filobasidiales</taxon>
        <taxon>Filobasidiaceae</taxon>
        <taxon>Filobasidium</taxon>
    </lineage>
</organism>
<dbReference type="PANTHER" id="PTHR11732">
    <property type="entry name" value="ALDO/KETO REDUCTASE"/>
    <property type="match status" value="1"/>
</dbReference>
<name>A0A8K0JIJ0_9TREE</name>
<evidence type="ECO:0000313" key="6">
    <source>
        <dbReference type="Proteomes" id="UP000812966"/>
    </source>
</evidence>
<feature type="binding site" evidence="2">
    <location>
        <position position="116"/>
    </location>
    <ligand>
        <name>substrate</name>
    </ligand>
</feature>
<dbReference type="SUPFAM" id="SSF51430">
    <property type="entry name" value="NAD(P)-linked oxidoreductase"/>
    <property type="match status" value="1"/>
</dbReference>
<feature type="active site" description="Proton donor" evidence="1">
    <location>
        <position position="54"/>
    </location>
</feature>
<proteinExistence type="predicted"/>
<evidence type="ECO:0000259" key="4">
    <source>
        <dbReference type="Pfam" id="PF00248"/>
    </source>
</evidence>
<dbReference type="InterPro" id="IPR020471">
    <property type="entry name" value="AKR"/>
</dbReference>
<dbReference type="InterPro" id="IPR023210">
    <property type="entry name" value="NADP_OxRdtase_dom"/>
</dbReference>
<dbReference type="Proteomes" id="UP000812966">
    <property type="component" value="Unassembled WGS sequence"/>
</dbReference>
<dbReference type="PIRSF" id="PIRSF000097">
    <property type="entry name" value="AKR"/>
    <property type="match status" value="1"/>
</dbReference>
<gene>
    <name evidence="5" type="ORF">FFLO_05727</name>
</gene>
<reference evidence="5" key="1">
    <citation type="submission" date="2020-04" db="EMBL/GenBank/DDBJ databases">
        <title>Analysis of mating type loci in Filobasidium floriforme.</title>
        <authorList>
            <person name="Nowrousian M."/>
        </authorList>
    </citation>
    <scope>NUCLEOTIDE SEQUENCE</scope>
    <source>
        <strain evidence="5">CBS 6242</strain>
    </source>
</reference>
<dbReference type="Gene3D" id="3.20.20.100">
    <property type="entry name" value="NADP-dependent oxidoreductase domain"/>
    <property type="match status" value="1"/>
</dbReference>
<evidence type="ECO:0000313" key="5">
    <source>
        <dbReference type="EMBL" id="KAG7529299.1"/>
    </source>
</evidence>
<feature type="domain" description="NADP-dependent oxidoreductase" evidence="4">
    <location>
        <begin position="25"/>
        <end position="305"/>
    </location>
</feature>
<dbReference type="GO" id="GO:0016491">
    <property type="term" value="F:oxidoreductase activity"/>
    <property type="evidence" value="ECO:0007669"/>
    <property type="project" value="InterPro"/>
</dbReference>
<dbReference type="InterPro" id="IPR036812">
    <property type="entry name" value="NAD(P)_OxRdtase_dom_sf"/>
</dbReference>
<protein>
    <recommendedName>
        <fullName evidence="4">NADP-dependent oxidoreductase domain-containing protein</fullName>
    </recommendedName>
</protein>
<sequence length="325" mass="36891">MSSVNVPTLKLSTTGDAMPIVGTGLWKVPENACAESVYQAIKAGYRMFDSSSDYANEHESGKGLKRAIDEGLVKREDVFIVTKLWNTFKKAENVEPECRRQLANWQTDYFDLYLIHFPIALQYVDPATRYPPEWFADGKSGIVTERSPLHLTWPAMESLVDKKLVRNLGVCSFPGALLMDLMTYARIPPSVHQVEMHPYNVQEDQLQLCKAFDIKMMAFCSFGPASWVELDVPTVKQVDPLFTHPIITKLASKHSRTPGQILLRWATQRGFIVIPKSVKPERMAENLNSTDFDLEKEDIEEISGLDRRFRFGDPKAFDPKLSIFA</sequence>
<comment type="caution">
    <text evidence="5">The sequence shown here is derived from an EMBL/GenBank/DDBJ whole genome shotgun (WGS) entry which is preliminary data.</text>
</comment>
<dbReference type="AlphaFoldDB" id="A0A8K0JIJ0"/>
<evidence type="ECO:0000256" key="2">
    <source>
        <dbReference type="PIRSR" id="PIRSR000097-2"/>
    </source>
</evidence>
<feature type="site" description="Lowers pKa of active site Tyr" evidence="3">
    <location>
        <position position="83"/>
    </location>
</feature>